<keyword evidence="3" id="KW-1185">Reference proteome</keyword>
<evidence type="ECO:0000313" key="2">
    <source>
        <dbReference type="EMBL" id="GGC53103.1"/>
    </source>
</evidence>
<proteinExistence type="predicted"/>
<reference evidence="2" key="1">
    <citation type="journal article" date="2014" name="Int. J. Syst. Evol. Microbiol.">
        <title>Complete genome sequence of Corynebacterium casei LMG S-19264T (=DSM 44701T), isolated from a smear-ripened cheese.</title>
        <authorList>
            <consortium name="US DOE Joint Genome Institute (JGI-PGF)"/>
            <person name="Walter F."/>
            <person name="Albersmeier A."/>
            <person name="Kalinowski J."/>
            <person name="Ruckert C."/>
        </authorList>
    </citation>
    <scope>NUCLEOTIDE SEQUENCE</scope>
    <source>
        <strain evidence="2">CGMCC 1.15478</strain>
    </source>
</reference>
<evidence type="ECO:0000256" key="1">
    <source>
        <dbReference type="SAM" id="Phobius"/>
    </source>
</evidence>
<feature type="transmembrane region" description="Helical" evidence="1">
    <location>
        <begin position="6"/>
        <end position="27"/>
    </location>
</feature>
<dbReference type="EMBL" id="BMJH01000001">
    <property type="protein sequence ID" value="GGC53103.1"/>
    <property type="molecule type" value="Genomic_DNA"/>
</dbReference>
<reference evidence="2" key="2">
    <citation type="submission" date="2020-09" db="EMBL/GenBank/DDBJ databases">
        <authorList>
            <person name="Sun Q."/>
            <person name="Zhou Y."/>
        </authorList>
    </citation>
    <scope>NUCLEOTIDE SEQUENCE</scope>
    <source>
        <strain evidence="2">CGMCC 1.15478</strain>
    </source>
</reference>
<organism evidence="2 3">
    <name type="scientific">Hoyosella rhizosphaerae</name>
    <dbReference type="NCBI Taxonomy" id="1755582"/>
    <lineage>
        <taxon>Bacteria</taxon>
        <taxon>Bacillati</taxon>
        <taxon>Actinomycetota</taxon>
        <taxon>Actinomycetes</taxon>
        <taxon>Mycobacteriales</taxon>
        <taxon>Hoyosellaceae</taxon>
        <taxon>Hoyosella</taxon>
    </lineage>
</organism>
<dbReference type="Proteomes" id="UP000641514">
    <property type="component" value="Unassembled WGS sequence"/>
</dbReference>
<keyword evidence="1" id="KW-0812">Transmembrane</keyword>
<sequence>MGGAILAFLVVFGLVNFVVWYVAWTAVHVSSLLKGRRMTVEQQTARFIELLDGRDEVYISMYEMKIPKRDYTKIAEQHGYQWVGWTRQFTCLVIYRIDPALTFVRRELVRTNRKRVIGKNWIYHKADRLLPSACHRDRSVRAPKPPQHESYLQYTTTDVSKGSLR</sequence>
<dbReference type="AlphaFoldDB" id="A0A916X8Y3"/>
<keyword evidence="1" id="KW-1133">Transmembrane helix</keyword>
<name>A0A916X8Y3_9ACTN</name>
<accession>A0A916X8Y3</accession>
<comment type="caution">
    <text evidence="2">The sequence shown here is derived from an EMBL/GenBank/DDBJ whole genome shotgun (WGS) entry which is preliminary data.</text>
</comment>
<protein>
    <submittedName>
        <fullName evidence="2">Uncharacterized protein</fullName>
    </submittedName>
</protein>
<dbReference type="RefSeq" id="WP_188669784.1">
    <property type="nucleotide sequence ID" value="NZ_BMJH01000001.1"/>
</dbReference>
<evidence type="ECO:0000313" key="3">
    <source>
        <dbReference type="Proteomes" id="UP000641514"/>
    </source>
</evidence>
<gene>
    <name evidence="2" type="ORF">GCM10011410_01820</name>
</gene>
<keyword evidence="1" id="KW-0472">Membrane</keyword>